<dbReference type="Pfam" id="PF03478">
    <property type="entry name" value="Beta-prop_KIB1-4"/>
    <property type="match status" value="1"/>
</dbReference>
<sequence>MKRTNEAISSTVDRRSRARGTETTKKPREDTSPLAAASFPLLVYDHGEQLDNSQIALSVADGSSRTYQLPEMRNSRCLETPQGLVLIIDNASFHCSLWNPQTGERTPLPAMEKAPPQYCRCLISDTGSSPPPWVTDGAAPPEPLVLVCDLARPELLFCRIRGGGAWVRQPYDMGRYEIPGFPPTVRTIHEMAVLMGMFFFLHPGEEAVGALVSFAGGDDPEPRHLGFPGFDAPLPTLHRKEEMKELTATKSYLLESNRELILVRIMFVVGTALERIEEVGAYVMDFAEHRWRRVVGIGDAAFLLGPDGFAASCPAAEHGLKEGCVYFACDDLGDSNDVHVFDLKDGTRELVRPAQDMPVLSRKPFWLVPPVLP</sequence>
<evidence type="ECO:0000256" key="1">
    <source>
        <dbReference type="SAM" id="MobiDB-lite"/>
    </source>
</evidence>
<reference evidence="3 4" key="2">
    <citation type="submission" date="2024-10" db="EMBL/GenBank/DDBJ databases">
        <authorList>
            <person name="Ryan C."/>
        </authorList>
    </citation>
    <scope>NUCLEOTIDE SEQUENCE [LARGE SCALE GENOMIC DNA]</scope>
</reference>
<dbReference type="AlphaFoldDB" id="A0ABC8ZAA2"/>
<evidence type="ECO:0000313" key="3">
    <source>
        <dbReference type="EMBL" id="CAL4958458.1"/>
    </source>
</evidence>
<organism evidence="3 4">
    <name type="scientific">Urochloa decumbens</name>
    <dbReference type="NCBI Taxonomy" id="240449"/>
    <lineage>
        <taxon>Eukaryota</taxon>
        <taxon>Viridiplantae</taxon>
        <taxon>Streptophyta</taxon>
        <taxon>Embryophyta</taxon>
        <taxon>Tracheophyta</taxon>
        <taxon>Spermatophyta</taxon>
        <taxon>Magnoliopsida</taxon>
        <taxon>Liliopsida</taxon>
        <taxon>Poales</taxon>
        <taxon>Poaceae</taxon>
        <taxon>PACMAD clade</taxon>
        <taxon>Panicoideae</taxon>
        <taxon>Panicodae</taxon>
        <taxon>Paniceae</taxon>
        <taxon>Melinidinae</taxon>
        <taxon>Urochloa</taxon>
    </lineage>
</organism>
<name>A0ABC8ZAA2_9POAL</name>
<feature type="domain" description="KIB1-4 beta-propeller" evidence="2">
    <location>
        <begin position="58"/>
        <end position="342"/>
    </location>
</feature>
<feature type="compositionally biased region" description="Polar residues" evidence="1">
    <location>
        <begin position="1"/>
        <end position="11"/>
    </location>
</feature>
<dbReference type="EMBL" id="OZ075128">
    <property type="protein sequence ID" value="CAL4958458.1"/>
    <property type="molecule type" value="Genomic_DNA"/>
</dbReference>
<dbReference type="Proteomes" id="UP001497457">
    <property type="component" value="Chromosome 18b"/>
</dbReference>
<evidence type="ECO:0000259" key="2">
    <source>
        <dbReference type="Pfam" id="PF03478"/>
    </source>
</evidence>
<proteinExistence type="predicted"/>
<gene>
    <name evidence="3" type="ORF">URODEC1_LOCUS43128</name>
</gene>
<protein>
    <recommendedName>
        <fullName evidence="2">KIB1-4 beta-propeller domain-containing protein</fullName>
    </recommendedName>
</protein>
<dbReference type="InterPro" id="IPR005174">
    <property type="entry name" value="KIB1-4_b-propeller"/>
</dbReference>
<evidence type="ECO:0000313" key="4">
    <source>
        <dbReference type="Proteomes" id="UP001497457"/>
    </source>
</evidence>
<feature type="compositionally biased region" description="Basic and acidic residues" evidence="1">
    <location>
        <begin position="12"/>
        <end position="31"/>
    </location>
</feature>
<keyword evidence="4" id="KW-1185">Reference proteome</keyword>
<feature type="region of interest" description="Disordered" evidence="1">
    <location>
        <begin position="1"/>
        <end position="32"/>
    </location>
</feature>
<dbReference type="PANTHER" id="PTHR33127">
    <property type="entry name" value="TRANSMEMBRANE PROTEIN"/>
    <property type="match status" value="1"/>
</dbReference>
<dbReference type="PANTHER" id="PTHR33127:SF45">
    <property type="entry name" value="OS05G0143700 PROTEIN"/>
    <property type="match status" value="1"/>
</dbReference>
<accession>A0ABC8ZAA2</accession>
<reference evidence="4" key="1">
    <citation type="submission" date="2024-06" db="EMBL/GenBank/DDBJ databases">
        <authorList>
            <person name="Ryan C."/>
        </authorList>
    </citation>
    <scope>NUCLEOTIDE SEQUENCE [LARGE SCALE GENOMIC DNA]</scope>
</reference>